<dbReference type="GO" id="GO:0045814">
    <property type="term" value="P:negative regulation of gene expression, epigenetic"/>
    <property type="evidence" value="ECO:0007669"/>
    <property type="project" value="TreeGrafter"/>
</dbReference>
<evidence type="ECO:0000313" key="6">
    <source>
        <dbReference type="Proteomes" id="UP000195570"/>
    </source>
</evidence>
<dbReference type="Gene3D" id="2.170.270.10">
    <property type="entry name" value="SET domain"/>
    <property type="match status" value="1"/>
</dbReference>
<keyword evidence="6" id="KW-1185">Reference proteome</keyword>
<dbReference type="InterPro" id="IPR011990">
    <property type="entry name" value="TPR-like_helical_dom_sf"/>
</dbReference>
<keyword evidence="3" id="KW-0949">S-adenosyl-L-methionine</keyword>
<dbReference type="Pfam" id="PF00856">
    <property type="entry name" value="SET"/>
    <property type="match status" value="1"/>
</dbReference>
<dbReference type="CDD" id="cd20071">
    <property type="entry name" value="SET_SMYD"/>
    <property type="match status" value="1"/>
</dbReference>
<evidence type="ECO:0000256" key="1">
    <source>
        <dbReference type="ARBA" id="ARBA00022603"/>
    </source>
</evidence>
<keyword evidence="2" id="KW-0808">Transferase</keyword>
<dbReference type="GeneID" id="92378859"/>
<dbReference type="InterPro" id="IPR019734">
    <property type="entry name" value="TPR_rpt"/>
</dbReference>
<gene>
    <name evidence="5" type="ORF">TEOVI_000491900</name>
</gene>
<evidence type="ECO:0000256" key="3">
    <source>
        <dbReference type="ARBA" id="ARBA00022691"/>
    </source>
</evidence>
<evidence type="ECO:0000256" key="2">
    <source>
        <dbReference type="ARBA" id="ARBA00022679"/>
    </source>
</evidence>
<sequence>MQLAEELKQKGNACFASGDVDGAVAAYQHAINCLTNDAIPDDRSGEQLDTTSEVGRMLAVLYSNLSNAYLSQHDYTGSWETAEEATRYDPIFVKAWVRYIHARRLDGYPFEAFVALLRHLRPLLRREAATSGGKTSEDVEASLSLPLYEVLGLSGVLPHIELHDFENGIGIVALQPIKPNEVILVEKRFETSFAEVQLNFRKNLTTTRIVSSFAQKVFAHQQRCSEEWKRFKKEFKGCWPRSPEDVPDDVRREISGTLRPELPPMEDRDFEELFLASTMCRYNCFHTGFFRACALANHSCMANAAMKLNSRGDSVTLIAVRPIAAGEFINVKYLSDAQFLMGVGKRREYLRSWLFWCDCSRCLSDRNGSSVSEHVQCGHCYRYTCVPLRGDGAESKEVDPLLSQVVPCSHCGLDCSWSPESCDGVERIIDSLKEATSCPSYYELQKWFLVNVRKVKELRVHPEHWLYRMLLYYFCFVVTPYIDDAFVGYQRVGWGAPNVGMLLLNFGFCSEYSLPSEGDCGTVRCNDPNTGNVTNNGSHDTDSIMDGKVLGDTLYILCLLWRLIEPFYPPYEGWAVHRAICYMVLFAHTHPKGEMVLPGSLTLQLLSKHGKYIGRNELSTWVAAYSRHKLPDSQKGILSVRQIKKAVEKV</sequence>
<evidence type="ECO:0000313" key="5">
    <source>
        <dbReference type="EMBL" id="SCU66399.1"/>
    </source>
</evidence>
<dbReference type="PROSITE" id="PS50280">
    <property type="entry name" value="SET"/>
    <property type="match status" value="1"/>
</dbReference>
<dbReference type="VEuPathDB" id="TriTrypDB:TEOVI_000491900"/>
<feature type="domain" description="SET" evidence="4">
    <location>
        <begin position="158"/>
        <end position="334"/>
    </location>
</feature>
<accession>A0A1G4I3Z7</accession>
<dbReference type="AlphaFoldDB" id="A0A1G4I3Z7"/>
<evidence type="ECO:0000259" key="4">
    <source>
        <dbReference type="PROSITE" id="PS50280"/>
    </source>
</evidence>
<dbReference type="RefSeq" id="XP_067077853.1">
    <property type="nucleotide sequence ID" value="XM_067221752.1"/>
</dbReference>
<reference evidence="5" key="1">
    <citation type="submission" date="2016-09" db="EMBL/GenBank/DDBJ databases">
        <authorList>
            <person name="Hebert L."/>
            <person name="Moumen B."/>
        </authorList>
    </citation>
    <scope>NUCLEOTIDE SEQUENCE [LARGE SCALE GENOMIC DNA]</scope>
    <source>
        <strain evidence="5">OVI</strain>
    </source>
</reference>
<dbReference type="EMBL" id="CZPT02000533">
    <property type="protein sequence ID" value="SCU66399.1"/>
    <property type="molecule type" value="Genomic_DNA"/>
</dbReference>
<dbReference type="Proteomes" id="UP000195570">
    <property type="component" value="Unassembled WGS sequence"/>
</dbReference>
<name>A0A1G4I3Z7_TRYEQ</name>
<proteinExistence type="predicted"/>
<dbReference type="SMART" id="SM00028">
    <property type="entry name" value="TPR"/>
    <property type="match status" value="2"/>
</dbReference>
<keyword evidence="1" id="KW-0489">Methyltransferase</keyword>
<dbReference type="InterPro" id="IPR046341">
    <property type="entry name" value="SET_dom_sf"/>
</dbReference>
<protein>
    <submittedName>
        <fullName evidence="5">TPR repeat/SET domain containing protein, putative</fullName>
    </submittedName>
</protein>
<dbReference type="PANTHER" id="PTHR46402">
    <property type="entry name" value="SET AND MYND DOMAIN-CONTAINING PROTEIN 5"/>
    <property type="match status" value="1"/>
</dbReference>
<dbReference type="SUPFAM" id="SSF82199">
    <property type="entry name" value="SET domain"/>
    <property type="match status" value="1"/>
</dbReference>
<dbReference type="Gene3D" id="1.25.40.10">
    <property type="entry name" value="Tetratricopeptide repeat domain"/>
    <property type="match status" value="1"/>
</dbReference>
<organism evidence="5 6">
    <name type="scientific">Trypanosoma equiperdum</name>
    <dbReference type="NCBI Taxonomy" id="5694"/>
    <lineage>
        <taxon>Eukaryota</taxon>
        <taxon>Discoba</taxon>
        <taxon>Euglenozoa</taxon>
        <taxon>Kinetoplastea</taxon>
        <taxon>Metakinetoplastina</taxon>
        <taxon>Trypanosomatida</taxon>
        <taxon>Trypanosomatidae</taxon>
        <taxon>Trypanosoma</taxon>
    </lineage>
</organism>
<dbReference type="PANTHER" id="PTHR46402:SF2">
    <property type="entry name" value="HISTONE-LYSINE N-TRIMETHYLTRANSFERASE SMYD5"/>
    <property type="match status" value="1"/>
</dbReference>
<dbReference type="GO" id="GO:0042799">
    <property type="term" value="F:histone H4K20 methyltransferase activity"/>
    <property type="evidence" value="ECO:0007669"/>
    <property type="project" value="TreeGrafter"/>
</dbReference>
<comment type="caution">
    <text evidence="5">The sequence shown here is derived from an EMBL/GenBank/DDBJ whole genome shotgun (WGS) entry which is preliminary data.</text>
</comment>
<dbReference type="SUPFAM" id="SSF48452">
    <property type="entry name" value="TPR-like"/>
    <property type="match status" value="1"/>
</dbReference>
<dbReference type="InterPro" id="IPR001214">
    <property type="entry name" value="SET_dom"/>
</dbReference>
<dbReference type="GO" id="GO:0032259">
    <property type="term" value="P:methylation"/>
    <property type="evidence" value="ECO:0007669"/>
    <property type="project" value="UniProtKB-KW"/>
</dbReference>